<feature type="binding site" evidence="12">
    <location>
        <position position="112"/>
    </location>
    <ligand>
        <name>substrate</name>
    </ligand>
</feature>
<comment type="pathway">
    <text evidence="2">Polyol metabolism; glycerol fermentation; glycerone phosphate from glycerol (oxidative route): step 2/2.</text>
</comment>
<comment type="function">
    <text evidence="1">Catalyzes both the phosphorylation of dihydroxyacetone and of glyceraldehyde.</text>
</comment>
<dbReference type="OrthoDB" id="1724672at2759"/>
<evidence type="ECO:0000256" key="3">
    <source>
        <dbReference type="ARBA" id="ARBA00008757"/>
    </source>
</evidence>
<proteinExistence type="inferred from homology"/>
<evidence type="ECO:0000256" key="5">
    <source>
        <dbReference type="ARBA" id="ARBA00022741"/>
    </source>
</evidence>
<dbReference type="UniPathway" id="UPA00617">
    <property type="reaction ID" value="UER00669"/>
</dbReference>
<evidence type="ECO:0000256" key="6">
    <source>
        <dbReference type="ARBA" id="ARBA00022777"/>
    </source>
</evidence>
<feature type="active site" description="Tele-hemiaminal-histidine intermediate" evidence="11">
    <location>
        <position position="226"/>
    </location>
</feature>
<keyword evidence="5" id="KW-0547">Nucleotide-binding</keyword>
<evidence type="ECO:0000256" key="11">
    <source>
        <dbReference type="PIRSR" id="PIRSR612734-1"/>
    </source>
</evidence>
<dbReference type="GO" id="GO:0019588">
    <property type="term" value="P:anaerobic glycerol catabolic process"/>
    <property type="evidence" value="ECO:0007669"/>
    <property type="project" value="UniProtKB-UniPathway"/>
</dbReference>
<dbReference type="Proteomes" id="UP000242287">
    <property type="component" value="Unassembled WGS sequence"/>
</dbReference>
<keyword evidence="4" id="KW-0808">Transferase</keyword>
<evidence type="ECO:0000313" key="15">
    <source>
        <dbReference type="EMBL" id="PFH51821.1"/>
    </source>
</evidence>
<comment type="similarity">
    <text evidence="3">Belongs to the dihydroxyacetone kinase (DAK) family.</text>
</comment>
<dbReference type="SUPFAM" id="SSF101473">
    <property type="entry name" value="DhaL-like"/>
    <property type="match status" value="1"/>
</dbReference>
<dbReference type="Pfam" id="PF02734">
    <property type="entry name" value="Dak2"/>
    <property type="match status" value="1"/>
</dbReference>
<dbReference type="FunFam" id="1.25.40.340:FF:000001">
    <property type="entry name" value="Dihydroxyacetone kinase 1"/>
    <property type="match status" value="1"/>
</dbReference>
<comment type="catalytic activity">
    <reaction evidence="10">
        <text>dihydroxyacetone + ATP = dihydroxyacetone phosphate + ADP + H(+)</text>
        <dbReference type="Rhea" id="RHEA:15773"/>
        <dbReference type="ChEBI" id="CHEBI:15378"/>
        <dbReference type="ChEBI" id="CHEBI:16016"/>
        <dbReference type="ChEBI" id="CHEBI:30616"/>
        <dbReference type="ChEBI" id="CHEBI:57642"/>
        <dbReference type="ChEBI" id="CHEBI:456216"/>
        <dbReference type="EC" id="2.7.1.29"/>
    </reaction>
</comment>
<dbReference type="Gene3D" id="3.30.1180.20">
    <property type="entry name" value="Dihydroxyacetone kinase, domain 2"/>
    <property type="match status" value="1"/>
</dbReference>
<feature type="domain" description="DhaL" evidence="13">
    <location>
        <begin position="391"/>
        <end position="593"/>
    </location>
</feature>
<dbReference type="SMART" id="SM01120">
    <property type="entry name" value="Dak2"/>
    <property type="match status" value="1"/>
</dbReference>
<dbReference type="PANTHER" id="PTHR28629">
    <property type="entry name" value="TRIOKINASE/FMN CYCLASE"/>
    <property type="match status" value="1"/>
</dbReference>
<dbReference type="AlphaFoldDB" id="A0A2A9NU39"/>
<protein>
    <recommendedName>
        <fullName evidence="17">Dihydroxyacetone kinase</fullName>
    </recommendedName>
</protein>
<evidence type="ECO:0000256" key="8">
    <source>
        <dbReference type="ARBA" id="ARBA00022840"/>
    </source>
</evidence>
<dbReference type="InterPro" id="IPR004007">
    <property type="entry name" value="DhaL_dom"/>
</dbReference>
<evidence type="ECO:0000256" key="7">
    <source>
        <dbReference type="ARBA" id="ARBA00022798"/>
    </source>
</evidence>
<keyword evidence="8" id="KW-0067">ATP-binding</keyword>
<dbReference type="NCBIfam" id="TIGR02361">
    <property type="entry name" value="dak_ATP"/>
    <property type="match status" value="1"/>
</dbReference>
<organism evidence="15 16">
    <name type="scientific">Amanita thiersii Skay4041</name>
    <dbReference type="NCBI Taxonomy" id="703135"/>
    <lineage>
        <taxon>Eukaryota</taxon>
        <taxon>Fungi</taxon>
        <taxon>Dikarya</taxon>
        <taxon>Basidiomycota</taxon>
        <taxon>Agaricomycotina</taxon>
        <taxon>Agaricomycetes</taxon>
        <taxon>Agaricomycetidae</taxon>
        <taxon>Agaricales</taxon>
        <taxon>Pluteineae</taxon>
        <taxon>Amanitaceae</taxon>
        <taxon>Amanita</taxon>
    </lineage>
</organism>
<dbReference type="STRING" id="703135.A0A2A9NU39"/>
<evidence type="ECO:0000259" key="14">
    <source>
        <dbReference type="PROSITE" id="PS51481"/>
    </source>
</evidence>
<comment type="catalytic activity">
    <reaction evidence="9">
        <text>D-glyceraldehyde + ATP = D-glyceraldehyde 3-phosphate + ADP + H(+)</text>
        <dbReference type="Rhea" id="RHEA:13941"/>
        <dbReference type="ChEBI" id="CHEBI:15378"/>
        <dbReference type="ChEBI" id="CHEBI:17378"/>
        <dbReference type="ChEBI" id="CHEBI:30616"/>
        <dbReference type="ChEBI" id="CHEBI:59776"/>
        <dbReference type="ChEBI" id="CHEBI:456216"/>
        <dbReference type="EC" id="2.7.1.28"/>
    </reaction>
</comment>
<evidence type="ECO:0000256" key="9">
    <source>
        <dbReference type="ARBA" id="ARBA00047974"/>
    </source>
</evidence>
<dbReference type="GO" id="GO:0004371">
    <property type="term" value="F:glycerone kinase activity"/>
    <property type="evidence" value="ECO:0007669"/>
    <property type="project" value="UniProtKB-EC"/>
</dbReference>
<dbReference type="InterPro" id="IPR036117">
    <property type="entry name" value="DhaL_dom_sf"/>
</dbReference>
<dbReference type="PANTHER" id="PTHR28629:SF14">
    <property type="entry name" value="DIHYDROXYACETONE KINASE 1"/>
    <property type="match status" value="1"/>
</dbReference>
<dbReference type="InterPro" id="IPR012734">
    <property type="entry name" value="DhaK_ATP"/>
</dbReference>
<evidence type="ECO:0008006" key="17">
    <source>
        <dbReference type="Google" id="ProtNLM"/>
    </source>
</evidence>
<accession>A0A2A9NU39</accession>
<dbReference type="GO" id="GO:0005524">
    <property type="term" value="F:ATP binding"/>
    <property type="evidence" value="ECO:0007669"/>
    <property type="project" value="UniProtKB-KW"/>
</dbReference>
<evidence type="ECO:0000313" key="16">
    <source>
        <dbReference type="Proteomes" id="UP000242287"/>
    </source>
</evidence>
<evidence type="ECO:0000256" key="10">
    <source>
        <dbReference type="ARBA" id="ARBA00048898"/>
    </source>
</evidence>
<sequence length="593" mass="62116">MSVPNKHFINSPASLVLDSLHGLCALNPQIALDKQNKIVYTTSHDPNKVALICGGGSGHEPAHAGFVGTGMLTGAVCGNIFASPNPSQVKHAIDLLDNNKGTLIIVRNYTGDILNFGLAKEQHAAEKPENADRVKFLIVADDVAVGRTQGKIVGRRGLAGTVLVYKIAGALAHRGASLDKVHSVASWVSENVATVGVGLEHTHVPGTAPATSYLSASEIEIGMGIHNESGHSRVSPIPPLSDLIPQLIELLTSTTDSERSFVPFRANDSVVLLVNNLGGVSELELGAIVGEARNSLDSKGFKLQRILSGTFMTSLNMPGFSITLLRLPSDQEPNAPGQSLILSLLDEKPDVPGWRWSSGTTPATVISQTSSSVMKSTAQKTLVQLKASEPSTFVACIKKACHAVISAESEITRMDTIAGDGDCGLTLKAGAEAVLAKISDGSIEGNDVVRSILAIATVAQDTMGGTSGALYSILFSGLAQSLQSQLTQDGATVTSSVWINAIAFALNKLYSYTRARPPSRTLVDPLAAFVDRLTTGADFHAAVKAAGTAAEATKNIEAKAGRSAYVEGSRLREQQVPDPGAWGVKVILENLTA</sequence>
<dbReference type="PROSITE" id="PS51481">
    <property type="entry name" value="DHAK"/>
    <property type="match status" value="1"/>
</dbReference>
<feature type="binding site" evidence="12">
    <location>
        <begin position="56"/>
        <end position="59"/>
    </location>
    <ligand>
        <name>substrate</name>
    </ligand>
</feature>
<dbReference type="InterPro" id="IPR004006">
    <property type="entry name" value="DhaK_dom"/>
</dbReference>
<dbReference type="Pfam" id="PF02733">
    <property type="entry name" value="Dak1"/>
    <property type="match status" value="1"/>
</dbReference>
<reference evidence="15 16" key="1">
    <citation type="submission" date="2014-02" db="EMBL/GenBank/DDBJ databases">
        <title>Transposable element dynamics among asymbiotic and ectomycorrhizal Amanita fungi.</title>
        <authorList>
            <consortium name="DOE Joint Genome Institute"/>
            <person name="Hess J."/>
            <person name="Skrede I."/>
            <person name="Wolfe B."/>
            <person name="LaButti K."/>
            <person name="Ohm R.A."/>
            <person name="Grigoriev I.V."/>
            <person name="Pringle A."/>
        </authorList>
    </citation>
    <scope>NUCLEOTIDE SEQUENCE [LARGE SCALE GENOMIC DNA]</scope>
    <source>
        <strain evidence="15 16">SKay4041</strain>
    </source>
</reference>
<keyword evidence="16" id="KW-1185">Reference proteome</keyword>
<keyword evidence="7" id="KW-0319">Glycerol metabolism</keyword>
<dbReference type="GO" id="GO:0050354">
    <property type="term" value="F:triokinase activity"/>
    <property type="evidence" value="ECO:0007669"/>
    <property type="project" value="UniProtKB-EC"/>
</dbReference>
<dbReference type="SUPFAM" id="SSF82549">
    <property type="entry name" value="DAK1/DegV-like"/>
    <property type="match status" value="1"/>
</dbReference>
<dbReference type="Gene3D" id="3.40.50.10440">
    <property type="entry name" value="Dihydroxyacetone kinase, domain 1"/>
    <property type="match status" value="1"/>
</dbReference>
<dbReference type="FunFam" id="3.30.1180.20:FF:000001">
    <property type="entry name" value="Dihydroxyacetone kinase 1"/>
    <property type="match status" value="1"/>
</dbReference>
<feature type="domain" description="DhaK" evidence="14">
    <location>
        <begin position="11"/>
        <end position="354"/>
    </location>
</feature>
<name>A0A2A9NU39_9AGAR</name>
<dbReference type="PROSITE" id="PS51480">
    <property type="entry name" value="DHAL"/>
    <property type="match status" value="1"/>
</dbReference>
<gene>
    <name evidence="15" type="ORF">AMATHDRAFT_80094</name>
</gene>
<dbReference type="FunFam" id="3.40.50.10440:FF:000001">
    <property type="entry name" value="Dihydroxyacetone kinase, DhaK subunit"/>
    <property type="match status" value="1"/>
</dbReference>
<dbReference type="Gene3D" id="1.25.40.340">
    <property type="match status" value="1"/>
</dbReference>
<dbReference type="EMBL" id="KZ301984">
    <property type="protein sequence ID" value="PFH51821.1"/>
    <property type="molecule type" value="Genomic_DNA"/>
</dbReference>
<keyword evidence="6" id="KW-0418">Kinase</keyword>
<dbReference type="InterPro" id="IPR050861">
    <property type="entry name" value="Dihydroxyacetone_Kinase"/>
</dbReference>
<evidence type="ECO:0000256" key="4">
    <source>
        <dbReference type="ARBA" id="ARBA00022679"/>
    </source>
</evidence>
<evidence type="ECO:0000256" key="2">
    <source>
        <dbReference type="ARBA" id="ARBA00004778"/>
    </source>
</evidence>
<evidence type="ECO:0000256" key="12">
    <source>
        <dbReference type="PIRSR" id="PIRSR612734-2"/>
    </source>
</evidence>
<evidence type="ECO:0000259" key="13">
    <source>
        <dbReference type="PROSITE" id="PS51480"/>
    </source>
</evidence>
<dbReference type="GO" id="GO:0005829">
    <property type="term" value="C:cytosol"/>
    <property type="evidence" value="ECO:0007669"/>
    <property type="project" value="TreeGrafter"/>
</dbReference>
<evidence type="ECO:0000256" key="1">
    <source>
        <dbReference type="ARBA" id="ARBA00003264"/>
    </source>
</evidence>